<proteinExistence type="predicted"/>
<dbReference type="PROSITE" id="PS50088">
    <property type="entry name" value="ANK_REPEAT"/>
    <property type="match status" value="1"/>
</dbReference>
<dbReference type="AlphaFoldDB" id="A0A2U3DPU4"/>
<reference evidence="2 3" key="1">
    <citation type="journal article" date="2016" name="Front. Microbiol.">
        <title>Genome and transcriptome sequences reveal the specific parasitism of the nematophagous Purpureocillium lilacinum 36-1.</title>
        <authorList>
            <person name="Xie J."/>
            <person name="Li S."/>
            <person name="Mo C."/>
            <person name="Xiao X."/>
            <person name="Peng D."/>
            <person name="Wang G."/>
            <person name="Xiao Y."/>
        </authorList>
    </citation>
    <scope>NUCLEOTIDE SEQUENCE [LARGE SCALE GENOMIC DNA]</scope>
    <source>
        <strain evidence="2 3">36-1</strain>
    </source>
</reference>
<dbReference type="SUPFAM" id="SSF48403">
    <property type="entry name" value="Ankyrin repeat"/>
    <property type="match status" value="1"/>
</dbReference>
<gene>
    <name evidence="2" type="ORF">PCL_11320</name>
</gene>
<dbReference type="EMBL" id="LCWV01000075">
    <property type="protein sequence ID" value="PWI64266.1"/>
    <property type="molecule type" value="Genomic_DNA"/>
</dbReference>
<dbReference type="PANTHER" id="PTHR46224">
    <property type="entry name" value="ANKYRIN REPEAT FAMILY PROTEIN"/>
    <property type="match status" value="1"/>
</dbReference>
<evidence type="ECO:0000256" key="1">
    <source>
        <dbReference type="PROSITE-ProRule" id="PRU00023"/>
    </source>
</evidence>
<accession>A0A2U3DPU4</accession>
<protein>
    <submittedName>
        <fullName evidence="2">Uncharacterized protein</fullName>
    </submittedName>
</protein>
<dbReference type="PROSITE" id="PS50297">
    <property type="entry name" value="ANK_REP_REGION"/>
    <property type="match status" value="1"/>
</dbReference>
<dbReference type="PANTHER" id="PTHR46224:SF64">
    <property type="entry name" value="IQ MOTIF AND ANKYRIN REPEAT DOMAIN-CONTAINING PROTEIN 1"/>
    <property type="match status" value="1"/>
</dbReference>
<dbReference type="Proteomes" id="UP000245956">
    <property type="component" value="Unassembled WGS sequence"/>
</dbReference>
<dbReference type="InterPro" id="IPR036770">
    <property type="entry name" value="Ankyrin_rpt-contain_sf"/>
</dbReference>
<name>A0A2U3DPU4_PURLI</name>
<evidence type="ECO:0000313" key="3">
    <source>
        <dbReference type="Proteomes" id="UP000245956"/>
    </source>
</evidence>
<dbReference type="SMART" id="SM00248">
    <property type="entry name" value="ANK"/>
    <property type="match status" value="4"/>
</dbReference>
<dbReference type="Gene3D" id="1.25.40.20">
    <property type="entry name" value="Ankyrin repeat-containing domain"/>
    <property type="match status" value="1"/>
</dbReference>
<dbReference type="InterPro" id="IPR002110">
    <property type="entry name" value="Ankyrin_rpt"/>
</dbReference>
<keyword evidence="1" id="KW-0040">ANK repeat</keyword>
<feature type="repeat" description="ANK" evidence="1">
    <location>
        <begin position="75"/>
        <end position="107"/>
    </location>
</feature>
<dbReference type="InterPro" id="IPR051616">
    <property type="entry name" value="Cul2-RING_E3_ligase_SR"/>
</dbReference>
<organism evidence="2 3">
    <name type="scientific">Purpureocillium lilacinum</name>
    <name type="common">Paecilomyces lilacinus</name>
    <dbReference type="NCBI Taxonomy" id="33203"/>
    <lineage>
        <taxon>Eukaryota</taxon>
        <taxon>Fungi</taxon>
        <taxon>Dikarya</taxon>
        <taxon>Ascomycota</taxon>
        <taxon>Pezizomycotina</taxon>
        <taxon>Sordariomycetes</taxon>
        <taxon>Hypocreomycetidae</taxon>
        <taxon>Hypocreales</taxon>
        <taxon>Ophiocordycipitaceae</taxon>
        <taxon>Purpureocillium</taxon>
    </lineage>
</organism>
<evidence type="ECO:0000313" key="2">
    <source>
        <dbReference type="EMBL" id="PWI64266.1"/>
    </source>
</evidence>
<sequence length="416" mass="45212">MARLSRRLYQVCNTILYEVNAEHHDASAVFHAIKNYTEQTVIMKTLQIAEANGANLHRCGHKLEGGMTPICTHQGTCSPIHLAATRGLAEVVTFLLNHGVSPDGHEGADITPLFGALSAGKEAVAILLVKRGASLVSRSLGFNALHASACAGFQQLTSLLVLEKNMDVTSKSACGATPIMLAASSGRGAIVHQLITLGSPIYETLARDCVRQDFESALHILETALLTPSPQIQLHQCLDLIRLLILQEVTAGKSAQLLIIRKILLLVASHHAERSCRRPKASGIVTRGNLPGAVADTLDDMLEESLSVNRGNPRVSSLLVGLGAKVRAATFTRLLDACRSPQFQRNKEHFLQKHPTLLQSFELVYTYCITRPPGDRDEQRKSFIRNAPPNTLCLISRLTVRGFALTASGLRRLSHE</sequence>
<dbReference type="Pfam" id="PF00023">
    <property type="entry name" value="Ank"/>
    <property type="match status" value="1"/>
</dbReference>
<comment type="caution">
    <text evidence="2">The sequence shown here is derived from an EMBL/GenBank/DDBJ whole genome shotgun (WGS) entry which is preliminary data.</text>
</comment>